<dbReference type="AlphaFoldDB" id="A0A0M6XJA9"/>
<dbReference type="OrthoDB" id="5614897at2"/>
<organism evidence="1 2">
    <name type="scientific">Jannaschia rubra</name>
    <dbReference type="NCBI Taxonomy" id="282197"/>
    <lineage>
        <taxon>Bacteria</taxon>
        <taxon>Pseudomonadati</taxon>
        <taxon>Pseudomonadota</taxon>
        <taxon>Alphaproteobacteria</taxon>
        <taxon>Rhodobacterales</taxon>
        <taxon>Roseobacteraceae</taxon>
        <taxon>Jannaschia</taxon>
    </lineage>
</organism>
<dbReference type="Gene3D" id="3.90.1480.20">
    <property type="entry name" value="Glycosyl transferase family 29"/>
    <property type="match status" value="1"/>
</dbReference>
<dbReference type="EMBL" id="CXPG01000005">
    <property type="protein sequence ID" value="CTQ31280.1"/>
    <property type="molecule type" value="Genomic_DNA"/>
</dbReference>
<gene>
    <name evidence="1" type="ORF">JAN5088_00034</name>
</gene>
<reference evidence="1 2" key="1">
    <citation type="submission" date="2015-07" db="EMBL/GenBank/DDBJ databases">
        <authorList>
            <person name="Noorani M."/>
        </authorList>
    </citation>
    <scope>NUCLEOTIDE SEQUENCE [LARGE SCALE GENOMIC DNA]</scope>
    <source>
        <strain evidence="1 2">CECT 5088</strain>
    </source>
</reference>
<keyword evidence="2" id="KW-1185">Reference proteome</keyword>
<proteinExistence type="predicted"/>
<dbReference type="STRING" id="282197.SAMN04488517_101775"/>
<dbReference type="Proteomes" id="UP000048908">
    <property type="component" value="Unassembled WGS sequence"/>
</dbReference>
<dbReference type="RefSeq" id="WP_055680794.1">
    <property type="nucleotide sequence ID" value="NZ_CXPG01000005.1"/>
</dbReference>
<accession>A0A0M6XJA9</accession>
<sequence>MTPIDETRLSADLRRIIAGRPVSLVGNAASLLASGHGSRIDAGCVVRLNSGIPVRPAAQGRRIDVHCFSTRPSLERNLRLAPWRIRFKRGYLRGAYSVWMSEADRSEAADPDQAFYPRHLREDLAAALGARPSVGVATFHMLSTLTDAGIRIFGFDFKASGTYYRTKDNKGAHDWAAERDFVLEAVERNGWQIFS</sequence>
<protein>
    <recommendedName>
        <fullName evidence="3">Glycosyltransferase family 29 (Sialyltransferase)</fullName>
    </recommendedName>
</protein>
<name>A0A0M6XJA9_9RHOB</name>
<evidence type="ECO:0000313" key="1">
    <source>
        <dbReference type="EMBL" id="CTQ31280.1"/>
    </source>
</evidence>
<evidence type="ECO:0008006" key="3">
    <source>
        <dbReference type="Google" id="ProtNLM"/>
    </source>
</evidence>
<evidence type="ECO:0000313" key="2">
    <source>
        <dbReference type="Proteomes" id="UP000048908"/>
    </source>
</evidence>
<dbReference type="InterPro" id="IPR038578">
    <property type="entry name" value="GT29-like_sf"/>
</dbReference>